<organism evidence="1 2">
    <name type="scientific">Novosphingobium tardum</name>
    <dbReference type="NCBI Taxonomy" id="1538021"/>
    <lineage>
        <taxon>Bacteria</taxon>
        <taxon>Pseudomonadati</taxon>
        <taxon>Pseudomonadota</taxon>
        <taxon>Alphaproteobacteria</taxon>
        <taxon>Sphingomonadales</taxon>
        <taxon>Sphingomonadaceae</taxon>
        <taxon>Novosphingobium</taxon>
    </lineage>
</organism>
<protein>
    <submittedName>
        <fullName evidence="1">Uncharacterized protein</fullName>
    </submittedName>
</protein>
<gene>
    <name evidence="1" type="ORF">ACFO0A_00630</name>
</gene>
<keyword evidence="2" id="KW-1185">Reference proteome</keyword>
<evidence type="ECO:0000313" key="2">
    <source>
        <dbReference type="Proteomes" id="UP001595828"/>
    </source>
</evidence>
<evidence type="ECO:0000313" key="1">
    <source>
        <dbReference type="EMBL" id="MFC4293556.1"/>
    </source>
</evidence>
<dbReference type="Proteomes" id="UP001595828">
    <property type="component" value="Unassembled WGS sequence"/>
</dbReference>
<dbReference type="EMBL" id="JBHSDR010000003">
    <property type="protein sequence ID" value="MFC4293556.1"/>
    <property type="molecule type" value="Genomic_DNA"/>
</dbReference>
<comment type="caution">
    <text evidence="1">The sequence shown here is derived from an EMBL/GenBank/DDBJ whole genome shotgun (WGS) entry which is preliminary data.</text>
</comment>
<name>A0ABV8RJK7_9SPHN</name>
<reference evidence="2" key="1">
    <citation type="journal article" date="2019" name="Int. J. Syst. Evol. Microbiol.">
        <title>The Global Catalogue of Microorganisms (GCM) 10K type strain sequencing project: providing services to taxonomists for standard genome sequencing and annotation.</title>
        <authorList>
            <consortium name="The Broad Institute Genomics Platform"/>
            <consortium name="The Broad Institute Genome Sequencing Center for Infectious Disease"/>
            <person name="Wu L."/>
            <person name="Ma J."/>
        </authorList>
    </citation>
    <scope>NUCLEOTIDE SEQUENCE [LARGE SCALE GENOMIC DNA]</scope>
    <source>
        <strain evidence="2">CGMCC 1.12989</strain>
    </source>
</reference>
<accession>A0ABV8RJK7</accession>
<sequence length="120" mass="13659">MTDKLFILTPYIDCLCNDGLPTRLHMDVTHHLLAAPPPVRERLYLGSERARELGGEVAIFLCRIETVSVACTPQHFHRQLVSGRHLDGQRGFQFVFRLDCANERETRVSRHPVSARIPSP</sequence>
<proteinExistence type="predicted"/>
<dbReference type="RefSeq" id="WP_379537050.1">
    <property type="nucleotide sequence ID" value="NZ_JBHSDR010000003.1"/>
</dbReference>